<dbReference type="EMBL" id="JACBAZ010000001">
    <property type="protein sequence ID" value="NWK54122.1"/>
    <property type="molecule type" value="Genomic_DNA"/>
</dbReference>
<evidence type="ECO:0000313" key="2">
    <source>
        <dbReference type="Proteomes" id="UP000557872"/>
    </source>
</evidence>
<sequence length="263" mass="29651">MTDLLSTEQLNKHSKRIHHEFNLNGYVSIPGFFNTQELDAIHKNKERFIREVVPNMPENEVYYEDPNDTSTLKQLQQVWKHDKFFGDLMAENSKLSLLSSICLGEKSRPINMQYFNKHAGGGQATPPHQDGYFFHLTPNHAITIWFALEDVEPEQGCVNYVQGSHKYGMRAHGASGVLGFSQAILDFGIPYDRANTMSFPCKAGHLIAHHSLTTHWADGNRSKTKSRQAMGAIYYADSCVENEASKKAYQAALDSQLQAKGMI</sequence>
<name>A0A851GAY2_9BACT</name>
<dbReference type="Pfam" id="PF05721">
    <property type="entry name" value="PhyH"/>
    <property type="match status" value="1"/>
</dbReference>
<accession>A0A851GAY2</accession>
<dbReference type="PANTHER" id="PTHR20883">
    <property type="entry name" value="PHYTANOYL-COA DIOXYGENASE DOMAIN CONTAINING 1"/>
    <property type="match status" value="1"/>
</dbReference>
<gene>
    <name evidence="1" type="ORF">HW115_00745</name>
</gene>
<reference evidence="1 2" key="1">
    <citation type="submission" date="2020-07" db="EMBL/GenBank/DDBJ databases">
        <title>Roseicoccus Jingziensis gen. nov., sp. nov., isolated from coastal seawater.</title>
        <authorList>
            <person name="Feng X."/>
        </authorList>
    </citation>
    <scope>NUCLEOTIDE SEQUENCE [LARGE SCALE GENOMIC DNA]</scope>
    <source>
        <strain evidence="1 2">N1E253</strain>
    </source>
</reference>
<dbReference type="SUPFAM" id="SSF51197">
    <property type="entry name" value="Clavaminate synthase-like"/>
    <property type="match status" value="1"/>
</dbReference>
<keyword evidence="1" id="KW-0560">Oxidoreductase</keyword>
<proteinExistence type="predicted"/>
<evidence type="ECO:0000313" key="1">
    <source>
        <dbReference type="EMBL" id="NWK54122.1"/>
    </source>
</evidence>
<dbReference type="Gene3D" id="2.60.120.620">
    <property type="entry name" value="q2cbj1_9rhob like domain"/>
    <property type="match status" value="1"/>
</dbReference>
<dbReference type="RefSeq" id="WP_178930666.1">
    <property type="nucleotide sequence ID" value="NZ_JACBAZ010000001.1"/>
</dbReference>
<keyword evidence="2" id="KW-1185">Reference proteome</keyword>
<protein>
    <submittedName>
        <fullName evidence="1">Phytanoyl-CoA dioxygenase family protein</fullName>
    </submittedName>
</protein>
<dbReference type="AlphaFoldDB" id="A0A851GAY2"/>
<dbReference type="GO" id="GO:0005506">
    <property type="term" value="F:iron ion binding"/>
    <property type="evidence" value="ECO:0007669"/>
    <property type="project" value="UniProtKB-ARBA"/>
</dbReference>
<keyword evidence="1" id="KW-0223">Dioxygenase</keyword>
<dbReference type="InterPro" id="IPR008775">
    <property type="entry name" value="Phytyl_CoA_dOase-like"/>
</dbReference>
<organism evidence="1 2">
    <name type="scientific">Oceaniferula marina</name>
    <dbReference type="NCBI Taxonomy" id="2748318"/>
    <lineage>
        <taxon>Bacteria</taxon>
        <taxon>Pseudomonadati</taxon>
        <taxon>Verrucomicrobiota</taxon>
        <taxon>Verrucomicrobiia</taxon>
        <taxon>Verrucomicrobiales</taxon>
        <taxon>Verrucomicrobiaceae</taxon>
        <taxon>Oceaniferula</taxon>
    </lineage>
</organism>
<dbReference type="GO" id="GO:0016706">
    <property type="term" value="F:2-oxoglutarate-dependent dioxygenase activity"/>
    <property type="evidence" value="ECO:0007669"/>
    <property type="project" value="UniProtKB-ARBA"/>
</dbReference>
<dbReference type="PANTHER" id="PTHR20883:SF46">
    <property type="entry name" value="PHYTANOYL-COA HYDROXYLASE"/>
    <property type="match status" value="1"/>
</dbReference>
<comment type="caution">
    <text evidence="1">The sequence shown here is derived from an EMBL/GenBank/DDBJ whole genome shotgun (WGS) entry which is preliminary data.</text>
</comment>
<dbReference type="Proteomes" id="UP000557872">
    <property type="component" value="Unassembled WGS sequence"/>
</dbReference>